<sequence>MMSPQNKMSRTDSIWVKVPLKSSPEKYYGFFRNHMGDLVNLFPQYYSSIQLVEGANFSPDCIIQFKYSLGETGGRSLSANVKIKTVDDAKKLLAYNIIEGDVLKHYKVFEVRMEVVNGGTSKGGGGSFAKWSVVFEKANENVAAPEDYLEWFVKICKGVDAYFSKN</sequence>
<dbReference type="OrthoDB" id="1567931at2759"/>
<name>A0A6J1KF24_CUCMA</name>
<dbReference type="SUPFAM" id="SSF55961">
    <property type="entry name" value="Bet v1-like"/>
    <property type="match status" value="1"/>
</dbReference>
<dbReference type="KEGG" id="cmax:111493296"/>
<dbReference type="InterPro" id="IPR000916">
    <property type="entry name" value="Bet_v_I/MLP"/>
</dbReference>
<dbReference type="Gene3D" id="3.30.530.20">
    <property type="match status" value="1"/>
</dbReference>
<evidence type="ECO:0000256" key="1">
    <source>
        <dbReference type="ARBA" id="ARBA00038242"/>
    </source>
</evidence>
<dbReference type="Pfam" id="PF00407">
    <property type="entry name" value="Bet_v_1"/>
    <property type="match status" value="1"/>
</dbReference>
<proteinExistence type="inferred from homology"/>
<reference evidence="4" key="1">
    <citation type="submission" date="2025-08" db="UniProtKB">
        <authorList>
            <consortium name="RefSeq"/>
        </authorList>
    </citation>
    <scope>IDENTIFICATION</scope>
    <source>
        <tissue evidence="4">Young leaves</tissue>
    </source>
</reference>
<evidence type="ECO:0000259" key="2">
    <source>
        <dbReference type="SMART" id="SM01037"/>
    </source>
</evidence>
<dbReference type="InterPro" id="IPR052006">
    <property type="entry name" value="MLP-like"/>
</dbReference>
<accession>A0A6J1KF24</accession>
<keyword evidence="3" id="KW-1185">Reference proteome</keyword>
<gene>
    <name evidence="4" type="primary">LOC111493296</name>
</gene>
<dbReference type="RefSeq" id="XP_022998714.1">
    <property type="nucleotide sequence ID" value="XM_023142946.1"/>
</dbReference>
<dbReference type="PANTHER" id="PTHR31338">
    <property type="entry name" value="POLYKETIDE CYCLASE/DEHYDRASE AND LIPID TRANSPORT SUPERFAMILY PROTEIN"/>
    <property type="match status" value="1"/>
</dbReference>
<dbReference type="AlphaFoldDB" id="A0A6J1KF24"/>
<dbReference type="InterPro" id="IPR023393">
    <property type="entry name" value="START-like_dom_sf"/>
</dbReference>
<dbReference type="GeneID" id="111493296"/>
<comment type="similarity">
    <text evidence="1">Belongs to the MLP family.</text>
</comment>
<feature type="domain" description="Bet v I/Major latex protein" evidence="2">
    <location>
        <begin position="9"/>
        <end position="166"/>
    </location>
</feature>
<dbReference type="SMART" id="SM01037">
    <property type="entry name" value="Bet_v_1"/>
    <property type="match status" value="1"/>
</dbReference>
<dbReference type="GO" id="GO:0006952">
    <property type="term" value="P:defense response"/>
    <property type="evidence" value="ECO:0007669"/>
    <property type="project" value="InterPro"/>
</dbReference>
<evidence type="ECO:0000313" key="4">
    <source>
        <dbReference type="RefSeq" id="XP_022998714.1"/>
    </source>
</evidence>
<evidence type="ECO:0000313" key="3">
    <source>
        <dbReference type="Proteomes" id="UP000504608"/>
    </source>
</evidence>
<dbReference type="Proteomes" id="UP000504608">
    <property type="component" value="Unplaced"/>
</dbReference>
<organism evidence="3 4">
    <name type="scientific">Cucurbita maxima</name>
    <name type="common">Pumpkin</name>
    <name type="synonym">Winter squash</name>
    <dbReference type="NCBI Taxonomy" id="3661"/>
    <lineage>
        <taxon>Eukaryota</taxon>
        <taxon>Viridiplantae</taxon>
        <taxon>Streptophyta</taxon>
        <taxon>Embryophyta</taxon>
        <taxon>Tracheophyta</taxon>
        <taxon>Spermatophyta</taxon>
        <taxon>Magnoliopsida</taxon>
        <taxon>eudicotyledons</taxon>
        <taxon>Gunneridae</taxon>
        <taxon>Pentapetalae</taxon>
        <taxon>rosids</taxon>
        <taxon>fabids</taxon>
        <taxon>Cucurbitales</taxon>
        <taxon>Cucurbitaceae</taxon>
        <taxon>Cucurbiteae</taxon>
        <taxon>Cucurbita</taxon>
    </lineage>
</organism>
<dbReference type="PANTHER" id="PTHR31338:SF16">
    <property type="entry name" value="POLYKETIDE CYCLASE_DEHYDRASE AND LIPID TRANSPORT SUPERFAMILY PROTEIN"/>
    <property type="match status" value="1"/>
</dbReference>
<protein>
    <submittedName>
        <fullName evidence="4">Major latex protein 15-like isoform X1</fullName>
    </submittedName>
</protein>